<evidence type="ECO:0000256" key="1">
    <source>
        <dbReference type="ARBA" id="ARBA00005495"/>
    </source>
</evidence>
<name>A0ABU0IV05_9CAUL</name>
<evidence type="ECO:0000313" key="7">
    <source>
        <dbReference type="Proteomes" id="UP001228905"/>
    </source>
</evidence>
<evidence type="ECO:0000256" key="4">
    <source>
        <dbReference type="ARBA" id="ARBA00023239"/>
    </source>
</evidence>
<comment type="similarity">
    <text evidence="1">Belongs to the Gfa family.</text>
</comment>
<keyword evidence="2" id="KW-0479">Metal-binding</keyword>
<dbReference type="PANTHER" id="PTHR33337:SF40">
    <property type="entry name" value="CENP-V_GFA DOMAIN-CONTAINING PROTEIN-RELATED"/>
    <property type="match status" value="1"/>
</dbReference>
<keyword evidence="7" id="KW-1185">Reference proteome</keyword>
<keyword evidence="4" id="KW-0456">Lyase</keyword>
<dbReference type="Gene3D" id="3.90.1590.10">
    <property type="entry name" value="glutathione-dependent formaldehyde- activating enzyme (gfa)"/>
    <property type="match status" value="1"/>
</dbReference>
<feature type="domain" description="CENP-V/GFA" evidence="5">
    <location>
        <begin position="10"/>
        <end position="129"/>
    </location>
</feature>
<dbReference type="Proteomes" id="UP001228905">
    <property type="component" value="Unassembled WGS sequence"/>
</dbReference>
<comment type="caution">
    <text evidence="6">The sequence shown here is derived from an EMBL/GenBank/DDBJ whole genome shotgun (WGS) entry which is preliminary data.</text>
</comment>
<evidence type="ECO:0000256" key="3">
    <source>
        <dbReference type="ARBA" id="ARBA00022833"/>
    </source>
</evidence>
<dbReference type="PANTHER" id="PTHR33337">
    <property type="entry name" value="GFA DOMAIN-CONTAINING PROTEIN"/>
    <property type="match status" value="1"/>
</dbReference>
<gene>
    <name evidence="6" type="ORF">QO010_003622</name>
</gene>
<accession>A0ABU0IV05</accession>
<protein>
    <recommendedName>
        <fullName evidence="5">CENP-V/GFA domain-containing protein</fullName>
    </recommendedName>
</protein>
<sequence length="156" mass="17781">MKEAKQRLIARGACPCGQVKFEITVPAVWAWHDHSAASRRAHGAFCATYVGSWLSRFRLTEGEEGVRRWEEPETRAVRSFCGQCGAPLFYQRARSKKMINIARALFHEGTGREPRYHIAIDQTPDWAYEGQPLVPLKGYPGVVWERPRKRRTGGLV</sequence>
<dbReference type="EMBL" id="JAUSVS010000008">
    <property type="protein sequence ID" value="MDQ0465830.1"/>
    <property type="molecule type" value="Genomic_DNA"/>
</dbReference>
<dbReference type="PROSITE" id="PS51891">
    <property type="entry name" value="CENP_V_GFA"/>
    <property type="match status" value="1"/>
</dbReference>
<dbReference type="InterPro" id="IPR011057">
    <property type="entry name" value="Mss4-like_sf"/>
</dbReference>
<reference evidence="6 7" key="1">
    <citation type="submission" date="2023-07" db="EMBL/GenBank/DDBJ databases">
        <title>Genomic Encyclopedia of Type Strains, Phase IV (KMG-IV): sequencing the most valuable type-strain genomes for metagenomic binning, comparative biology and taxonomic classification.</title>
        <authorList>
            <person name="Goeker M."/>
        </authorList>
    </citation>
    <scope>NUCLEOTIDE SEQUENCE [LARGE SCALE GENOMIC DNA]</scope>
    <source>
        <strain evidence="6 7">DSM 18695</strain>
    </source>
</reference>
<organism evidence="6 7">
    <name type="scientific">Caulobacter ginsengisoli</name>
    <dbReference type="NCBI Taxonomy" id="400775"/>
    <lineage>
        <taxon>Bacteria</taxon>
        <taxon>Pseudomonadati</taxon>
        <taxon>Pseudomonadota</taxon>
        <taxon>Alphaproteobacteria</taxon>
        <taxon>Caulobacterales</taxon>
        <taxon>Caulobacteraceae</taxon>
        <taxon>Caulobacter</taxon>
    </lineage>
</organism>
<evidence type="ECO:0000313" key="6">
    <source>
        <dbReference type="EMBL" id="MDQ0465830.1"/>
    </source>
</evidence>
<keyword evidence="3" id="KW-0862">Zinc</keyword>
<dbReference type="SUPFAM" id="SSF51316">
    <property type="entry name" value="Mss4-like"/>
    <property type="match status" value="1"/>
</dbReference>
<evidence type="ECO:0000256" key="2">
    <source>
        <dbReference type="ARBA" id="ARBA00022723"/>
    </source>
</evidence>
<dbReference type="InterPro" id="IPR006913">
    <property type="entry name" value="CENP-V/GFA"/>
</dbReference>
<proteinExistence type="inferred from homology"/>
<dbReference type="RefSeq" id="WP_307351472.1">
    <property type="nucleotide sequence ID" value="NZ_JAUSVS010000008.1"/>
</dbReference>
<dbReference type="Pfam" id="PF04828">
    <property type="entry name" value="GFA"/>
    <property type="match status" value="1"/>
</dbReference>
<evidence type="ECO:0000259" key="5">
    <source>
        <dbReference type="PROSITE" id="PS51891"/>
    </source>
</evidence>